<dbReference type="CDD" id="cd06339">
    <property type="entry name" value="PBP1_YraM_LppC_lipoprotein-like"/>
    <property type="match status" value="1"/>
</dbReference>
<keyword evidence="1 3" id="KW-0472">Membrane</keyword>
<dbReference type="InterPro" id="IPR028082">
    <property type="entry name" value="Peripla_BP_I"/>
</dbReference>
<dbReference type="PANTHER" id="PTHR38038">
    <property type="entry name" value="PENICILLIN-BINDING PROTEIN ACTIVATOR LPOA"/>
    <property type="match status" value="1"/>
</dbReference>
<dbReference type="AlphaFoldDB" id="W8KER4"/>
<dbReference type="Gene3D" id="1.25.40.650">
    <property type="match status" value="1"/>
</dbReference>
<gene>
    <name evidence="4" type="ORF">M911_02640</name>
</gene>
<evidence type="ECO:0000256" key="3">
    <source>
        <dbReference type="SAM" id="Phobius"/>
    </source>
</evidence>
<evidence type="ECO:0000256" key="1">
    <source>
        <dbReference type="ARBA" id="ARBA00023136"/>
    </source>
</evidence>
<dbReference type="Pfam" id="PF04348">
    <property type="entry name" value="LppC"/>
    <property type="match status" value="1"/>
</dbReference>
<organism evidence="4 5">
    <name type="scientific">Ectothiorhodospira haloalkaliphila</name>
    <dbReference type="NCBI Taxonomy" id="421628"/>
    <lineage>
        <taxon>Bacteria</taxon>
        <taxon>Pseudomonadati</taxon>
        <taxon>Pseudomonadota</taxon>
        <taxon>Gammaproteobacteria</taxon>
        <taxon>Chromatiales</taxon>
        <taxon>Ectothiorhodospiraceae</taxon>
        <taxon>Ectothiorhodospira</taxon>
    </lineage>
</organism>
<reference evidence="4 5" key="1">
    <citation type="journal article" date="2014" name="J Genomics">
        <title>Draft Genome Sequence of the Extremely Halophilic Phototrophic Purple Sulfur Bacterium Halorhodospira halochloris.</title>
        <authorList>
            <person name="Singh K.S."/>
            <person name="Kirksey J."/>
            <person name="Hoff W.D."/>
            <person name="Deole R."/>
        </authorList>
    </citation>
    <scope>NUCLEOTIDE SEQUENCE [LARGE SCALE GENOMIC DNA]</scope>
    <source>
        <strain evidence="4 5">A</strain>
    </source>
</reference>
<evidence type="ECO:0000313" key="4">
    <source>
        <dbReference type="EMBL" id="AHK78249.1"/>
    </source>
</evidence>
<dbReference type="EMBL" id="CP007268">
    <property type="protein sequence ID" value="AHK78249.1"/>
    <property type="molecule type" value="Genomic_DNA"/>
</dbReference>
<proteinExistence type="predicted"/>
<dbReference type="RefSeq" id="WP_025280599.1">
    <property type="nucleotide sequence ID" value="NZ_CP007268.1"/>
</dbReference>
<sequence>MDRQPHARQALHGNAHRASPPWRGVGIVAFLLVITLLLSACAGIPRPMDDAEERLAQAQALEEAQEYQQAADLYLEIAQGLRATPRARVQLEALEILTREDATQAQRNRAGRLLEEIDRRRLEGDEPARLDILAARLALLEGDPGTALERLPEDPRALPDRLARQALEVEARAHGHREDWIRAVDAWDALGARQPDDDRRQQAFERLWALTQELDPGALEALRDQADRAATRGWLDLGHVARTTPPSPRVLEDALDDWRERHRDHPADPVFLERLREQWAAYTRHPDHVAVLLPLTGRFGSSANAILEGIVAAYYDTPREERTTLRVYDTGEQADASWTQYEKAVEAGASLVIGPLERSAVNRFARESSLPVPVLALNRAETRDSYPDNLYQFGLNPEDEAVQAAERAVLDGHHDAVVMVPRTELGERLHRAFEDRYETLGGLVRDVQFYAPEATDYSDTIIQGLQIRDTRPTHRRRPSDDGRADRDADEPRYRGDVDVIFLSGGPRQARLIRPQLRYYQAGDLPVIATSHIYSGRPDARADADLNGIVFADIPWLLDQVNPRPELRETLNDQLSSTSQQLPRLVALGFDALQVSSMVERLARQRGEYHQGLTGRLHLDEQRRIIRELNWARFIEGEPRVIGIGDGLINPLGDAAW</sequence>
<keyword evidence="4" id="KW-0449">Lipoprotein</keyword>
<dbReference type="SUPFAM" id="SSF53822">
    <property type="entry name" value="Periplasmic binding protein-like I"/>
    <property type="match status" value="1"/>
</dbReference>
<dbReference type="GO" id="GO:0031241">
    <property type="term" value="C:periplasmic side of cell outer membrane"/>
    <property type="evidence" value="ECO:0007669"/>
    <property type="project" value="TreeGrafter"/>
</dbReference>
<dbReference type="Proteomes" id="UP000019442">
    <property type="component" value="Chromosome"/>
</dbReference>
<dbReference type="Gene3D" id="3.40.50.2300">
    <property type="match status" value="2"/>
</dbReference>
<protein>
    <submittedName>
        <fullName evidence="4">LppC family lipoprotein</fullName>
    </submittedName>
</protein>
<evidence type="ECO:0000313" key="5">
    <source>
        <dbReference type="Proteomes" id="UP000019442"/>
    </source>
</evidence>
<dbReference type="KEGG" id="hhc:M911_02640"/>
<dbReference type="InterPro" id="IPR007443">
    <property type="entry name" value="LpoA"/>
</dbReference>
<dbReference type="GO" id="GO:0009252">
    <property type="term" value="P:peptidoglycan biosynthetic process"/>
    <property type="evidence" value="ECO:0007669"/>
    <property type="project" value="TreeGrafter"/>
</dbReference>
<feature type="transmembrane region" description="Helical" evidence="3">
    <location>
        <begin position="21"/>
        <end position="40"/>
    </location>
</feature>
<feature type="compositionally biased region" description="Basic and acidic residues" evidence="2">
    <location>
        <begin position="468"/>
        <end position="490"/>
    </location>
</feature>
<dbReference type="OrthoDB" id="6708821at2"/>
<keyword evidence="5" id="KW-1185">Reference proteome</keyword>
<keyword evidence="3" id="KW-0812">Transmembrane</keyword>
<dbReference type="HOGENOM" id="CLU_026091_2_0_6"/>
<dbReference type="PANTHER" id="PTHR38038:SF1">
    <property type="entry name" value="PENICILLIN-BINDING PROTEIN ACTIVATOR LPOA"/>
    <property type="match status" value="1"/>
</dbReference>
<accession>W8KER4</accession>
<reference evidence="5" key="2">
    <citation type="submission" date="2014-02" db="EMBL/GenBank/DDBJ databases">
        <title>Draft Genome Sequence of extremely halophilic bacteria Halorhodospira halochloris.</title>
        <authorList>
            <person name="Singh K.S."/>
        </authorList>
    </citation>
    <scope>NUCLEOTIDE SEQUENCE [LARGE SCALE GENOMIC DNA]</scope>
    <source>
        <strain evidence="5">A</strain>
    </source>
</reference>
<name>W8KER4_9GAMM</name>
<evidence type="ECO:0000256" key="2">
    <source>
        <dbReference type="SAM" id="MobiDB-lite"/>
    </source>
</evidence>
<dbReference type="PATRIC" id="fig|1354791.3.peg.918"/>
<feature type="region of interest" description="Disordered" evidence="2">
    <location>
        <begin position="465"/>
        <end position="490"/>
    </location>
</feature>
<dbReference type="GO" id="GO:0030234">
    <property type="term" value="F:enzyme regulator activity"/>
    <property type="evidence" value="ECO:0007669"/>
    <property type="project" value="TreeGrafter"/>
</dbReference>
<keyword evidence="3" id="KW-1133">Transmembrane helix</keyword>